<feature type="transmembrane region" description="Helical" evidence="2">
    <location>
        <begin position="39"/>
        <end position="64"/>
    </location>
</feature>
<evidence type="ECO:0000313" key="4">
    <source>
        <dbReference type="Proteomes" id="UP001174909"/>
    </source>
</evidence>
<feature type="compositionally biased region" description="Basic and acidic residues" evidence="1">
    <location>
        <begin position="23"/>
        <end position="32"/>
    </location>
</feature>
<dbReference type="AlphaFoldDB" id="A0AA35W651"/>
<dbReference type="EMBL" id="CASHTH010000434">
    <property type="protein sequence ID" value="CAI8001362.1"/>
    <property type="molecule type" value="Genomic_DNA"/>
</dbReference>
<keyword evidence="2" id="KW-0812">Transmembrane</keyword>
<sequence length="161" mass="18219">MVQLSLDEEPLVYTKFSDSATDETDRGKEEGKGNSQGPVVAISIGTVVVCVLVCGSAVLVLVMVRRYYNRSKSTHASDAAGLQTRNVWSMMRWFFPQPPPHPLSFQLNPTQPMSPPQYPLTRMWPMLCVRPIHNYVTTCDLFIKYNVIAIIRCCDNRYSQC</sequence>
<accession>A0AA35W651</accession>
<evidence type="ECO:0000256" key="2">
    <source>
        <dbReference type="SAM" id="Phobius"/>
    </source>
</evidence>
<keyword evidence="2" id="KW-1133">Transmembrane helix</keyword>
<protein>
    <submittedName>
        <fullName evidence="3">Uncharacterized protein</fullName>
    </submittedName>
</protein>
<gene>
    <name evidence="3" type="ORF">GBAR_LOCUS3173</name>
</gene>
<keyword evidence="4" id="KW-1185">Reference proteome</keyword>
<comment type="caution">
    <text evidence="3">The sequence shown here is derived from an EMBL/GenBank/DDBJ whole genome shotgun (WGS) entry which is preliminary data.</text>
</comment>
<keyword evidence="2" id="KW-0472">Membrane</keyword>
<evidence type="ECO:0000256" key="1">
    <source>
        <dbReference type="SAM" id="MobiDB-lite"/>
    </source>
</evidence>
<dbReference type="Proteomes" id="UP001174909">
    <property type="component" value="Unassembled WGS sequence"/>
</dbReference>
<proteinExistence type="predicted"/>
<reference evidence="3" key="1">
    <citation type="submission" date="2023-03" db="EMBL/GenBank/DDBJ databases">
        <authorList>
            <person name="Steffen K."/>
            <person name="Cardenas P."/>
        </authorList>
    </citation>
    <scope>NUCLEOTIDE SEQUENCE</scope>
</reference>
<name>A0AA35W651_GEOBA</name>
<evidence type="ECO:0000313" key="3">
    <source>
        <dbReference type="EMBL" id="CAI8001362.1"/>
    </source>
</evidence>
<feature type="region of interest" description="Disordered" evidence="1">
    <location>
        <begin position="15"/>
        <end position="36"/>
    </location>
</feature>
<organism evidence="3 4">
    <name type="scientific">Geodia barretti</name>
    <name type="common">Barrett's horny sponge</name>
    <dbReference type="NCBI Taxonomy" id="519541"/>
    <lineage>
        <taxon>Eukaryota</taxon>
        <taxon>Metazoa</taxon>
        <taxon>Porifera</taxon>
        <taxon>Demospongiae</taxon>
        <taxon>Heteroscleromorpha</taxon>
        <taxon>Tetractinellida</taxon>
        <taxon>Astrophorina</taxon>
        <taxon>Geodiidae</taxon>
        <taxon>Geodia</taxon>
    </lineage>
</organism>